<name>A0A6G1LE50_9PEZI</name>
<feature type="region of interest" description="Disordered" evidence="1">
    <location>
        <begin position="332"/>
        <end position="402"/>
    </location>
</feature>
<accession>A0A6G1LE50</accession>
<gene>
    <name evidence="3" type="ORF">EJ03DRAFT_309689</name>
</gene>
<proteinExistence type="predicted"/>
<dbReference type="Gene3D" id="1.25.40.90">
    <property type="match status" value="1"/>
</dbReference>
<reference evidence="3" key="1">
    <citation type="journal article" date="2020" name="Stud. Mycol.">
        <title>101 Dothideomycetes genomes: a test case for predicting lifestyles and emergence of pathogens.</title>
        <authorList>
            <person name="Haridas S."/>
            <person name="Albert R."/>
            <person name="Binder M."/>
            <person name="Bloem J."/>
            <person name="Labutti K."/>
            <person name="Salamov A."/>
            <person name="Andreopoulos B."/>
            <person name="Baker S."/>
            <person name="Barry K."/>
            <person name="Bills G."/>
            <person name="Bluhm B."/>
            <person name="Cannon C."/>
            <person name="Castanera R."/>
            <person name="Culley D."/>
            <person name="Daum C."/>
            <person name="Ezra D."/>
            <person name="Gonzalez J."/>
            <person name="Henrissat B."/>
            <person name="Kuo A."/>
            <person name="Liang C."/>
            <person name="Lipzen A."/>
            <person name="Lutzoni F."/>
            <person name="Magnuson J."/>
            <person name="Mondo S."/>
            <person name="Nolan M."/>
            <person name="Ohm R."/>
            <person name="Pangilinan J."/>
            <person name="Park H.-J."/>
            <person name="Ramirez L."/>
            <person name="Alfaro M."/>
            <person name="Sun H."/>
            <person name="Tritt A."/>
            <person name="Yoshinaga Y."/>
            <person name="Zwiers L.-H."/>
            <person name="Turgeon B."/>
            <person name="Goodwin S."/>
            <person name="Spatafora J."/>
            <person name="Crous P."/>
            <person name="Grigoriev I."/>
        </authorList>
    </citation>
    <scope>NUCLEOTIDE SEQUENCE</scope>
    <source>
        <strain evidence="3">CBS 116005</strain>
    </source>
</reference>
<feature type="compositionally biased region" description="Basic and acidic residues" evidence="1">
    <location>
        <begin position="479"/>
        <end position="488"/>
    </location>
</feature>
<dbReference type="OrthoDB" id="5393057at2759"/>
<dbReference type="AlphaFoldDB" id="A0A6G1LE50"/>
<sequence length="576" mass="62179">MKRFTNLLRSKSHDATNGSSSTDAASTSGYDVATAPADSPEARAGRAIRLFCESGSSANGGEEVLHLPVIVDAAESSPVAAAGAAQQIRRFLAKEWSQKPHVQYNAIMLIRILCDNPGAMFTRNFDKQFVGTVKDCLRNCKDQSVQQILRETLDNVEVQKTHDEGCQLLLAMWKKEKGESAHLTPGARAGPNGSGQSVRGSGRSRSRGTLPSAAELASRVEEAKNTAKILLQLLQSTLPEDVLNNELIKEFSERCQSAQKSMQGYISCDNPAPDDDTLQTLIETNEQLSLAVSRYQRAILAARRAMGVNSSPTRSVNAPAVQEPQQQAYGNGAYSQTALPPASANDSHGHFAPPGPPANMLNTLQQRDSQASSQLSPITQPSQPTTNKRTSTFQPTAPQQHVLPEIQTSNPFADPVEHEGNPAPSIAVHHQQEPTQILSINPEPSYAPSRTLERRKTMDLENAYSTSSPNPVSPQHSPDLSRERDTASPRRPSLGGPYHTSGVTPSYIGRQSSAVKGLTMYGAEPEAAVSEIDGRGRDGRTDAGDERDSLCDDGPAESRNGFRRSLLGGRHHHRGH</sequence>
<feature type="region of interest" description="Disordered" evidence="1">
    <location>
        <begin position="430"/>
        <end position="449"/>
    </location>
</feature>
<dbReference type="InterPro" id="IPR004152">
    <property type="entry name" value="GAT_dom"/>
</dbReference>
<dbReference type="InterPro" id="IPR038425">
    <property type="entry name" value="GAT_sf"/>
</dbReference>
<feature type="compositionally biased region" description="Polar residues" evidence="1">
    <location>
        <begin position="360"/>
        <end position="399"/>
    </location>
</feature>
<dbReference type="Proteomes" id="UP000799436">
    <property type="component" value="Unassembled WGS sequence"/>
</dbReference>
<protein>
    <recommendedName>
        <fullName evidence="2">GAT domain-containing protein</fullName>
    </recommendedName>
</protein>
<feature type="domain" description="GAT" evidence="2">
    <location>
        <begin position="211"/>
        <end position="300"/>
    </location>
</feature>
<dbReference type="InterPro" id="IPR008942">
    <property type="entry name" value="ENTH_VHS"/>
</dbReference>
<dbReference type="SUPFAM" id="SSF48464">
    <property type="entry name" value="ENTH/VHS domain"/>
    <property type="match status" value="1"/>
</dbReference>
<dbReference type="Pfam" id="PF03127">
    <property type="entry name" value="GAT"/>
    <property type="match status" value="1"/>
</dbReference>
<feature type="compositionally biased region" description="Basic and acidic residues" evidence="1">
    <location>
        <begin position="532"/>
        <end position="550"/>
    </location>
</feature>
<dbReference type="EMBL" id="ML995822">
    <property type="protein sequence ID" value="KAF2770900.1"/>
    <property type="molecule type" value="Genomic_DNA"/>
</dbReference>
<dbReference type="CDD" id="cd21383">
    <property type="entry name" value="GAT_GGA_Tom1-like"/>
    <property type="match status" value="1"/>
</dbReference>
<feature type="region of interest" description="Disordered" evidence="1">
    <location>
        <begin position="180"/>
        <end position="211"/>
    </location>
</feature>
<feature type="compositionally biased region" description="Low complexity" evidence="1">
    <location>
        <begin position="194"/>
        <end position="203"/>
    </location>
</feature>
<feature type="region of interest" description="Disordered" evidence="1">
    <location>
        <begin position="461"/>
        <end position="509"/>
    </location>
</feature>
<evidence type="ECO:0000259" key="2">
    <source>
        <dbReference type="PROSITE" id="PS50909"/>
    </source>
</evidence>
<evidence type="ECO:0000256" key="1">
    <source>
        <dbReference type="SAM" id="MobiDB-lite"/>
    </source>
</evidence>
<dbReference type="SUPFAM" id="SSF89009">
    <property type="entry name" value="GAT-like domain"/>
    <property type="match status" value="1"/>
</dbReference>
<keyword evidence="4" id="KW-1185">Reference proteome</keyword>
<feature type="compositionally biased region" description="Low complexity" evidence="1">
    <location>
        <begin position="15"/>
        <end position="29"/>
    </location>
</feature>
<dbReference type="GO" id="GO:0035091">
    <property type="term" value="F:phosphatidylinositol binding"/>
    <property type="evidence" value="ECO:0007669"/>
    <property type="project" value="InterPro"/>
</dbReference>
<feature type="region of interest" description="Disordered" evidence="1">
    <location>
        <begin position="526"/>
        <end position="576"/>
    </location>
</feature>
<evidence type="ECO:0000313" key="4">
    <source>
        <dbReference type="Proteomes" id="UP000799436"/>
    </source>
</evidence>
<dbReference type="Gene3D" id="1.20.58.160">
    <property type="match status" value="1"/>
</dbReference>
<feature type="region of interest" description="Disordered" evidence="1">
    <location>
        <begin position="1"/>
        <end position="38"/>
    </location>
</feature>
<evidence type="ECO:0000313" key="3">
    <source>
        <dbReference type="EMBL" id="KAF2770900.1"/>
    </source>
</evidence>
<dbReference type="GO" id="GO:0043130">
    <property type="term" value="F:ubiquitin binding"/>
    <property type="evidence" value="ECO:0007669"/>
    <property type="project" value="InterPro"/>
</dbReference>
<organism evidence="3 4">
    <name type="scientific">Teratosphaeria nubilosa</name>
    <dbReference type="NCBI Taxonomy" id="161662"/>
    <lineage>
        <taxon>Eukaryota</taxon>
        <taxon>Fungi</taxon>
        <taxon>Dikarya</taxon>
        <taxon>Ascomycota</taxon>
        <taxon>Pezizomycotina</taxon>
        <taxon>Dothideomycetes</taxon>
        <taxon>Dothideomycetidae</taxon>
        <taxon>Mycosphaerellales</taxon>
        <taxon>Teratosphaeriaceae</taxon>
        <taxon>Teratosphaeria</taxon>
    </lineage>
</organism>
<dbReference type="PROSITE" id="PS50909">
    <property type="entry name" value="GAT"/>
    <property type="match status" value="1"/>
</dbReference>
<feature type="compositionally biased region" description="Polar residues" evidence="1">
    <location>
        <begin position="463"/>
        <end position="478"/>
    </location>
</feature>